<evidence type="ECO:0000313" key="2">
    <source>
        <dbReference type="EMBL" id="EFI28020.1"/>
    </source>
</evidence>
<organism evidence="2 3">
    <name type="scientific">Coprinopsis cinerea (strain Okayama-7 / 130 / ATCC MYA-4618 / FGSC 9003)</name>
    <name type="common">Inky cap fungus</name>
    <name type="synonym">Hormographiella aspergillata</name>
    <dbReference type="NCBI Taxonomy" id="240176"/>
    <lineage>
        <taxon>Eukaryota</taxon>
        <taxon>Fungi</taxon>
        <taxon>Dikarya</taxon>
        <taxon>Basidiomycota</taxon>
        <taxon>Agaricomycotina</taxon>
        <taxon>Agaricomycetes</taxon>
        <taxon>Agaricomycetidae</taxon>
        <taxon>Agaricales</taxon>
        <taxon>Agaricineae</taxon>
        <taxon>Psathyrellaceae</taxon>
        <taxon>Coprinopsis</taxon>
    </lineage>
</organism>
<dbReference type="GeneID" id="9379433"/>
<feature type="region of interest" description="Disordered" evidence="1">
    <location>
        <begin position="117"/>
        <end position="163"/>
    </location>
</feature>
<feature type="region of interest" description="Disordered" evidence="1">
    <location>
        <begin position="43"/>
        <end position="92"/>
    </location>
</feature>
<dbReference type="VEuPathDB" id="FungiDB:CC1G_14513"/>
<proteinExistence type="predicted"/>
<dbReference type="EMBL" id="AACS02000004">
    <property type="protein sequence ID" value="EFI28020.1"/>
    <property type="molecule type" value="Genomic_DNA"/>
</dbReference>
<dbReference type="Proteomes" id="UP000001861">
    <property type="component" value="Unassembled WGS sequence"/>
</dbReference>
<feature type="compositionally biased region" description="Polar residues" evidence="1">
    <location>
        <begin position="147"/>
        <end position="163"/>
    </location>
</feature>
<dbReference type="AlphaFoldDB" id="D6RM53"/>
<evidence type="ECO:0000313" key="3">
    <source>
        <dbReference type="Proteomes" id="UP000001861"/>
    </source>
</evidence>
<sequence>MGQPQLGHYATLVNHRMDAADRALPLRRILLRRWNIRPVRDLPRSHVPAGEPQKLNEPSWNIQPVRDLPRSHVPAGEPQKLNEPSWNIQPVRDLPRSHVPSWGASKIERAQLEHVGSPSKFGSLDLGTSGKRRRELGHRWREGRTGLMSQLSELESTGTSAGI</sequence>
<dbReference type="RefSeq" id="XP_002911514.1">
    <property type="nucleotide sequence ID" value="XM_002911468.1"/>
</dbReference>
<dbReference type="InParanoid" id="D6RM53"/>
<keyword evidence="3" id="KW-1185">Reference proteome</keyword>
<dbReference type="KEGG" id="cci:CC1G_14513"/>
<accession>D6RM53</accession>
<comment type="caution">
    <text evidence="2">The sequence shown here is derived from an EMBL/GenBank/DDBJ whole genome shotgun (WGS) entry which is preliminary data.</text>
</comment>
<name>D6RM53_COPC7</name>
<evidence type="ECO:0000256" key="1">
    <source>
        <dbReference type="SAM" id="MobiDB-lite"/>
    </source>
</evidence>
<gene>
    <name evidence="2" type="ORF">CC1G_14513</name>
</gene>
<reference evidence="2 3" key="1">
    <citation type="journal article" date="2010" name="Proc. Natl. Acad. Sci. U.S.A.">
        <title>Insights into evolution of multicellular fungi from the assembled chromosomes of the mushroom Coprinopsis cinerea (Coprinus cinereus).</title>
        <authorList>
            <person name="Stajich J.E."/>
            <person name="Wilke S.K."/>
            <person name="Ahren D."/>
            <person name="Au C.H."/>
            <person name="Birren B.W."/>
            <person name="Borodovsky M."/>
            <person name="Burns C."/>
            <person name="Canback B."/>
            <person name="Casselton L.A."/>
            <person name="Cheng C.K."/>
            <person name="Deng J."/>
            <person name="Dietrich F.S."/>
            <person name="Fargo D.C."/>
            <person name="Farman M.L."/>
            <person name="Gathman A.C."/>
            <person name="Goldberg J."/>
            <person name="Guigo R."/>
            <person name="Hoegger P.J."/>
            <person name="Hooker J.B."/>
            <person name="Huggins A."/>
            <person name="James T.Y."/>
            <person name="Kamada T."/>
            <person name="Kilaru S."/>
            <person name="Kodira C."/>
            <person name="Kues U."/>
            <person name="Kupfer D."/>
            <person name="Kwan H.S."/>
            <person name="Lomsadze A."/>
            <person name="Li W."/>
            <person name="Lilly W.W."/>
            <person name="Ma L.J."/>
            <person name="Mackey A.J."/>
            <person name="Manning G."/>
            <person name="Martin F."/>
            <person name="Muraguchi H."/>
            <person name="Natvig D.O."/>
            <person name="Palmerini H."/>
            <person name="Ramesh M.A."/>
            <person name="Rehmeyer C.J."/>
            <person name="Roe B.A."/>
            <person name="Shenoy N."/>
            <person name="Stanke M."/>
            <person name="Ter-Hovhannisyan V."/>
            <person name="Tunlid A."/>
            <person name="Velagapudi R."/>
            <person name="Vision T.J."/>
            <person name="Zeng Q."/>
            <person name="Zolan M.E."/>
            <person name="Pukkila P.J."/>
        </authorList>
    </citation>
    <scope>NUCLEOTIDE SEQUENCE [LARGE SCALE GENOMIC DNA]</scope>
    <source>
        <strain evidence="3">Okayama-7 / 130 / ATCC MYA-4618 / FGSC 9003</strain>
    </source>
</reference>
<protein>
    <submittedName>
        <fullName evidence="2">Uncharacterized protein</fullName>
    </submittedName>
</protein>
<dbReference type="HOGENOM" id="CLU_1626954_0_0_1"/>